<dbReference type="PANTHER" id="PTHR40112:SF1">
    <property type="entry name" value="H2HPP ISOMERASE"/>
    <property type="match status" value="1"/>
</dbReference>
<dbReference type="Gene3D" id="2.60.120.10">
    <property type="entry name" value="Jelly Rolls"/>
    <property type="match status" value="1"/>
</dbReference>
<dbReference type="PANTHER" id="PTHR40112">
    <property type="entry name" value="H2HPP ISOMERASE"/>
    <property type="match status" value="1"/>
</dbReference>
<dbReference type="Pfam" id="PF07883">
    <property type="entry name" value="Cupin_2"/>
    <property type="match status" value="1"/>
</dbReference>
<evidence type="ECO:0000313" key="3">
    <source>
        <dbReference type="Proteomes" id="UP000240322"/>
    </source>
</evidence>
<feature type="domain" description="Cupin type-2" evidence="1">
    <location>
        <begin position="41"/>
        <end position="104"/>
    </location>
</feature>
<protein>
    <recommendedName>
        <fullName evidence="1">Cupin type-2 domain-containing protein</fullName>
    </recommendedName>
</protein>
<dbReference type="InterPro" id="IPR011051">
    <property type="entry name" value="RmlC_Cupin_sf"/>
</dbReference>
<name>A0A2R6AYJ5_9ARCH</name>
<organism evidence="2 3">
    <name type="scientific">Candidatus Marsarchaeota G2 archaeon OSP_D</name>
    <dbReference type="NCBI Taxonomy" id="1978157"/>
    <lineage>
        <taxon>Archaea</taxon>
        <taxon>Candidatus Marsarchaeota</taxon>
        <taxon>Candidatus Marsarchaeota group 2</taxon>
    </lineage>
</organism>
<evidence type="ECO:0000313" key="2">
    <source>
        <dbReference type="EMBL" id="PSN91462.1"/>
    </source>
</evidence>
<dbReference type="InterPro" id="IPR014710">
    <property type="entry name" value="RmlC-like_jellyroll"/>
</dbReference>
<dbReference type="AlphaFoldDB" id="A0A2R6AYJ5"/>
<dbReference type="Proteomes" id="UP000240322">
    <property type="component" value="Unassembled WGS sequence"/>
</dbReference>
<sequence>MVEGVYIRQSLWSDRESAWREVMPGVRRRIATYSLTGMMVYYRIAPNSVFPMHTHPHAQYGIFLEGGGTFRVGESVWSVKKGDAYFIPPNVPHELRTSSEECLIIDFFTPMREDMLSEVTPPDKT</sequence>
<evidence type="ECO:0000259" key="1">
    <source>
        <dbReference type="Pfam" id="PF07883"/>
    </source>
</evidence>
<dbReference type="EMBL" id="NEXE01000025">
    <property type="protein sequence ID" value="PSN91462.1"/>
    <property type="molecule type" value="Genomic_DNA"/>
</dbReference>
<dbReference type="CDD" id="cd02238">
    <property type="entry name" value="cupin_KdgF"/>
    <property type="match status" value="1"/>
</dbReference>
<dbReference type="SUPFAM" id="SSF51182">
    <property type="entry name" value="RmlC-like cupins"/>
    <property type="match status" value="1"/>
</dbReference>
<dbReference type="InterPro" id="IPR052535">
    <property type="entry name" value="Bacilysin_H2HPP_isomerase"/>
</dbReference>
<gene>
    <name evidence="2" type="ORF">B9Q03_04140</name>
</gene>
<comment type="caution">
    <text evidence="2">The sequence shown here is derived from an EMBL/GenBank/DDBJ whole genome shotgun (WGS) entry which is preliminary data.</text>
</comment>
<reference evidence="2 3" key="1">
    <citation type="submission" date="2017-04" db="EMBL/GenBank/DDBJ databases">
        <title>Novel microbial lineages endemic to geothermal iron-oxide mats fill important gaps in the evolutionary history of Archaea.</title>
        <authorList>
            <person name="Jay Z.J."/>
            <person name="Beam J.P."/>
            <person name="Dlakic M."/>
            <person name="Rusch D.B."/>
            <person name="Kozubal M.A."/>
            <person name="Inskeep W.P."/>
        </authorList>
    </citation>
    <scope>NUCLEOTIDE SEQUENCE [LARGE SCALE GENOMIC DNA]</scope>
    <source>
        <strain evidence="2">OSP_D</strain>
    </source>
</reference>
<accession>A0A2R6AYJ5</accession>
<dbReference type="InterPro" id="IPR013096">
    <property type="entry name" value="Cupin_2"/>
</dbReference>
<proteinExistence type="predicted"/>